<protein>
    <recommendedName>
        <fullName evidence="6">Anaphase-promoting complex subunit 4 WD40 domain-containing protein</fullName>
    </recommendedName>
</protein>
<proteinExistence type="predicted"/>
<dbReference type="InterPro" id="IPR015943">
    <property type="entry name" value="WD40/YVTN_repeat-like_dom_sf"/>
</dbReference>
<dbReference type="RefSeq" id="WP_220209849.1">
    <property type="nucleotide sequence ID" value="NZ_BNJK01000002.1"/>
</dbReference>
<evidence type="ECO:0000256" key="2">
    <source>
        <dbReference type="ARBA" id="ARBA00022737"/>
    </source>
</evidence>
<keyword evidence="2" id="KW-0677">Repeat</keyword>
<organism evidence="4 5">
    <name type="scientific">Reticulibacter mediterranei</name>
    <dbReference type="NCBI Taxonomy" id="2778369"/>
    <lineage>
        <taxon>Bacteria</taxon>
        <taxon>Bacillati</taxon>
        <taxon>Chloroflexota</taxon>
        <taxon>Ktedonobacteria</taxon>
        <taxon>Ktedonobacterales</taxon>
        <taxon>Reticulibacteraceae</taxon>
        <taxon>Reticulibacter</taxon>
    </lineage>
</organism>
<dbReference type="PROSITE" id="PS50082">
    <property type="entry name" value="WD_REPEATS_2"/>
    <property type="match status" value="1"/>
</dbReference>
<keyword evidence="1 3" id="KW-0853">WD repeat</keyword>
<feature type="repeat" description="WD" evidence="3">
    <location>
        <begin position="189"/>
        <end position="221"/>
    </location>
</feature>
<evidence type="ECO:0000313" key="4">
    <source>
        <dbReference type="EMBL" id="GHO99198.1"/>
    </source>
</evidence>
<reference evidence="4" key="1">
    <citation type="submission" date="2020-10" db="EMBL/GenBank/DDBJ databases">
        <title>Taxonomic study of unclassified bacteria belonging to the class Ktedonobacteria.</title>
        <authorList>
            <person name="Yabe S."/>
            <person name="Wang C.M."/>
            <person name="Zheng Y."/>
            <person name="Sakai Y."/>
            <person name="Cavaletti L."/>
            <person name="Monciardini P."/>
            <person name="Donadio S."/>
        </authorList>
    </citation>
    <scope>NUCLEOTIDE SEQUENCE</scope>
    <source>
        <strain evidence="4">ID150040</strain>
    </source>
</reference>
<dbReference type="AlphaFoldDB" id="A0A8J3IRU6"/>
<dbReference type="Gene3D" id="2.130.10.10">
    <property type="entry name" value="YVTN repeat-like/Quinoprotein amine dehydrogenase"/>
    <property type="match status" value="1"/>
</dbReference>
<keyword evidence="5" id="KW-1185">Reference proteome</keyword>
<dbReference type="InterPro" id="IPR011042">
    <property type="entry name" value="6-blade_b-propeller_TolB-like"/>
</dbReference>
<evidence type="ECO:0000256" key="1">
    <source>
        <dbReference type="ARBA" id="ARBA00022574"/>
    </source>
</evidence>
<dbReference type="Pfam" id="PF07676">
    <property type="entry name" value="PD40"/>
    <property type="match status" value="3"/>
</dbReference>
<sequence>MRERYYTRRDALLGGLTFGAVLASGLLFSGSSQIVQGASAAGNRTTYLQLSLAWNGLDFAWLPDNARLAIASDDGLGVVKTTTGQLSRQNWAQIGSRLLQNSAPGTRAVYWSSDGTKALYATATGLLVLDVLTGQPIWSHSIEQPSGNIAALSPDGTHLALPSKTGVQIWNVQEGKMTTQFGSSLVAKSLLWSPDSTRIATSSQQGLVQVWNVSDGRSLWSGINSPQQAISWSPDGASIAFVASGTGGQAQLGSWSASTGQVRFQTPALVGFLNEQLKRDEQVAWSPDGSRIAFGVLAGSETRIEVWSVARGQRLFVCGSVSGQSSAPTWSPDGKYIAAGQTIVGKGELIGGDNGERSIIQFWDASTGRALFAYSAPKSPQRLTWSPAGHALAIITPKNYGALVNSTCLSFCRYGYDDYALEVFRVG</sequence>
<evidence type="ECO:0000256" key="3">
    <source>
        <dbReference type="PROSITE-ProRule" id="PRU00221"/>
    </source>
</evidence>
<dbReference type="InterPro" id="IPR001680">
    <property type="entry name" value="WD40_rpt"/>
</dbReference>
<dbReference type="Pfam" id="PF00400">
    <property type="entry name" value="WD40"/>
    <property type="match status" value="1"/>
</dbReference>
<name>A0A8J3IRU6_9CHLR</name>
<dbReference type="InterPro" id="IPR011659">
    <property type="entry name" value="WD40"/>
</dbReference>
<gene>
    <name evidence="4" type="ORF">KSF_092460</name>
</gene>
<dbReference type="InterPro" id="IPR050505">
    <property type="entry name" value="WDR55/POC1"/>
</dbReference>
<dbReference type="Proteomes" id="UP000597444">
    <property type="component" value="Unassembled WGS sequence"/>
</dbReference>
<dbReference type="SUPFAM" id="SSF82171">
    <property type="entry name" value="DPP6 N-terminal domain-like"/>
    <property type="match status" value="1"/>
</dbReference>
<dbReference type="Gene3D" id="2.120.10.30">
    <property type="entry name" value="TolB, C-terminal domain"/>
    <property type="match status" value="1"/>
</dbReference>
<dbReference type="PANTHER" id="PTHR44019:SF8">
    <property type="entry name" value="POC1 CENTRIOLAR PROTEIN HOMOLOG"/>
    <property type="match status" value="1"/>
</dbReference>
<evidence type="ECO:0008006" key="6">
    <source>
        <dbReference type="Google" id="ProtNLM"/>
    </source>
</evidence>
<evidence type="ECO:0000313" key="5">
    <source>
        <dbReference type="Proteomes" id="UP000597444"/>
    </source>
</evidence>
<accession>A0A8J3IRU6</accession>
<dbReference type="EMBL" id="BNJK01000002">
    <property type="protein sequence ID" value="GHO99198.1"/>
    <property type="molecule type" value="Genomic_DNA"/>
</dbReference>
<dbReference type="PANTHER" id="PTHR44019">
    <property type="entry name" value="WD REPEAT-CONTAINING PROTEIN 55"/>
    <property type="match status" value="1"/>
</dbReference>
<comment type="caution">
    <text evidence="4">The sequence shown here is derived from an EMBL/GenBank/DDBJ whole genome shotgun (WGS) entry which is preliminary data.</text>
</comment>